<feature type="compositionally biased region" description="Gly residues" evidence="1">
    <location>
        <begin position="170"/>
        <end position="180"/>
    </location>
</feature>
<feature type="compositionally biased region" description="Gly residues" evidence="1">
    <location>
        <begin position="132"/>
        <end position="146"/>
    </location>
</feature>
<evidence type="ECO:0000313" key="3">
    <source>
        <dbReference type="EMBL" id="GAA0172973.1"/>
    </source>
</evidence>
<evidence type="ECO:0000256" key="1">
    <source>
        <dbReference type="SAM" id="MobiDB-lite"/>
    </source>
</evidence>
<keyword evidence="2" id="KW-0732">Signal</keyword>
<feature type="region of interest" description="Disordered" evidence="1">
    <location>
        <begin position="40"/>
        <end position="180"/>
    </location>
</feature>
<feature type="compositionally biased region" description="Gly residues" evidence="1">
    <location>
        <begin position="87"/>
        <end position="124"/>
    </location>
</feature>
<sequence>MVPARVLLVLVSVHFLVVSVAFAQNVKDDEDKHLPVIGIRMPHKGHRGHIGRRPGGRKDCPGGNRGVAAEAPAPAPSGSGESPPASGGEGGDGTGRANGGEGGDGTGANGGEGGDGTGVNGGEGAEAPTISGGEGGGSTSVNGGEGAEAPIASVAGGEDENGSGIWGAIFGEGWGNGGHN</sequence>
<evidence type="ECO:0000256" key="2">
    <source>
        <dbReference type="SAM" id="SignalP"/>
    </source>
</evidence>
<name>A0AAV3RAI6_LITER</name>
<feature type="compositionally biased region" description="Basic residues" evidence="1">
    <location>
        <begin position="41"/>
        <end position="55"/>
    </location>
</feature>
<proteinExistence type="predicted"/>
<accession>A0AAV3RAI6</accession>
<dbReference type="Proteomes" id="UP001454036">
    <property type="component" value="Unassembled WGS sequence"/>
</dbReference>
<evidence type="ECO:0000313" key="4">
    <source>
        <dbReference type="Proteomes" id="UP001454036"/>
    </source>
</evidence>
<dbReference type="AlphaFoldDB" id="A0AAV3RAI6"/>
<dbReference type="EMBL" id="BAABME010008387">
    <property type="protein sequence ID" value="GAA0172973.1"/>
    <property type="molecule type" value="Genomic_DNA"/>
</dbReference>
<keyword evidence="4" id="KW-1185">Reference proteome</keyword>
<organism evidence="3 4">
    <name type="scientific">Lithospermum erythrorhizon</name>
    <name type="common">Purple gromwell</name>
    <name type="synonym">Lithospermum officinale var. erythrorhizon</name>
    <dbReference type="NCBI Taxonomy" id="34254"/>
    <lineage>
        <taxon>Eukaryota</taxon>
        <taxon>Viridiplantae</taxon>
        <taxon>Streptophyta</taxon>
        <taxon>Embryophyta</taxon>
        <taxon>Tracheophyta</taxon>
        <taxon>Spermatophyta</taxon>
        <taxon>Magnoliopsida</taxon>
        <taxon>eudicotyledons</taxon>
        <taxon>Gunneridae</taxon>
        <taxon>Pentapetalae</taxon>
        <taxon>asterids</taxon>
        <taxon>lamiids</taxon>
        <taxon>Boraginales</taxon>
        <taxon>Boraginaceae</taxon>
        <taxon>Boraginoideae</taxon>
        <taxon>Lithospermeae</taxon>
        <taxon>Lithospermum</taxon>
    </lineage>
</organism>
<feature type="signal peptide" evidence="2">
    <location>
        <begin position="1"/>
        <end position="23"/>
    </location>
</feature>
<reference evidence="3 4" key="1">
    <citation type="submission" date="2024-01" db="EMBL/GenBank/DDBJ databases">
        <title>The complete chloroplast genome sequence of Lithospermum erythrorhizon: insights into the phylogenetic relationship among Boraginaceae species and the maternal lineages of purple gromwells.</title>
        <authorList>
            <person name="Okada T."/>
            <person name="Watanabe K."/>
        </authorList>
    </citation>
    <scope>NUCLEOTIDE SEQUENCE [LARGE SCALE GENOMIC DNA]</scope>
</reference>
<gene>
    <name evidence="3" type="ORF">LIER_26689</name>
</gene>
<feature type="compositionally biased region" description="Low complexity" evidence="1">
    <location>
        <begin position="66"/>
        <end position="86"/>
    </location>
</feature>
<feature type="chain" id="PRO_5043674380" description="Glycine-rich protein" evidence="2">
    <location>
        <begin position="24"/>
        <end position="180"/>
    </location>
</feature>
<evidence type="ECO:0008006" key="5">
    <source>
        <dbReference type="Google" id="ProtNLM"/>
    </source>
</evidence>
<protein>
    <recommendedName>
        <fullName evidence="5">Glycine-rich protein</fullName>
    </recommendedName>
</protein>
<comment type="caution">
    <text evidence="3">The sequence shown here is derived from an EMBL/GenBank/DDBJ whole genome shotgun (WGS) entry which is preliminary data.</text>
</comment>